<dbReference type="InterPro" id="IPR023299">
    <property type="entry name" value="ATPase_P-typ_cyto_dom_N"/>
</dbReference>
<dbReference type="PROSITE" id="PS00154">
    <property type="entry name" value="ATPASE_E1_E2"/>
    <property type="match status" value="1"/>
</dbReference>
<evidence type="ECO:0000256" key="9">
    <source>
        <dbReference type="ARBA" id="ARBA00023136"/>
    </source>
</evidence>
<feature type="transmembrane region" description="Helical" evidence="10">
    <location>
        <begin position="546"/>
        <end position="567"/>
    </location>
</feature>
<dbReference type="Gene3D" id="3.40.50.1000">
    <property type="entry name" value="HAD superfamily/HAD-like"/>
    <property type="match status" value="1"/>
</dbReference>
<accession>A0A7J2S0M4</accession>
<evidence type="ECO:0000256" key="3">
    <source>
        <dbReference type="ARBA" id="ARBA00022723"/>
    </source>
</evidence>
<sequence>FGKIAGALGEIEEEETPLEHEIERLGKGLGVLTIIICALVASVGLLRGSPLIEIFMLGVALAVAAVPEALPAVITIALALGLKRMAARNALVRRLMSVETLGSTSVICTDKTGTLTRGEMTVRRIYMKGRTIEVTGAGYEPEGAFLIDGEPIDIPDHDLSSILKAGMLCNNAHLLHEDGRWKILGDPTEGALLVLGAKAGIFRDELEKACERIDEIPFSSERKMMTTLNRCENGVYAYTKGACEVVLSCCRWILVSGGQKLLDERMRKEILEASEKMAEDALRVLAISYKRVEGDGDVEKDMVFLGLFGMIDPPRDEVKGSIATCRDAGIKTIMITGDHALTARAIATELRMLGKGRVITGSELDRMGKDEFDEIVEDVRVYARVSPLHKLRVIDALKRRGHIVAMTGDGVNDAPALKKADVGISMGVRGTDVAKEASDIVLTDDNFASIVAAVEEGRTIFRNIKSFFTYGLSCHIGEILLVLFAFLFLDDLIREKGFPLLAVQILWINLLTDGLPPIALSAERPGPDVMREHPRVKKEGIFTRRVLFYGVVVGLLVALQGVFIFNIADPLKAQTMVFTTIVISEMFNAFNWRSDKESIFKIGFLTNKPLLLAVSSTILLQILVIYLPPFQGAFHTVPLSLTDWGVITLVGASSLLLVEGMKWGLKKVTPSPQGLP</sequence>
<keyword evidence="3" id="KW-0479">Metal-binding</keyword>
<dbReference type="SUPFAM" id="SSF81665">
    <property type="entry name" value="Calcium ATPase, transmembrane domain M"/>
    <property type="match status" value="1"/>
</dbReference>
<dbReference type="InterPro" id="IPR036412">
    <property type="entry name" value="HAD-like_sf"/>
</dbReference>
<feature type="transmembrane region" description="Helical" evidence="10">
    <location>
        <begin position="573"/>
        <end position="590"/>
    </location>
</feature>
<feature type="transmembrane region" description="Helical" evidence="10">
    <location>
        <begin position="639"/>
        <end position="658"/>
    </location>
</feature>
<evidence type="ECO:0000256" key="8">
    <source>
        <dbReference type="ARBA" id="ARBA00022989"/>
    </source>
</evidence>
<evidence type="ECO:0000313" key="12">
    <source>
        <dbReference type="EMBL" id="HEC56917.1"/>
    </source>
</evidence>
<dbReference type="Pfam" id="PF13246">
    <property type="entry name" value="Cation_ATPase"/>
    <property type="match status" value="1"/>
</dbReference>
<evidence type="ECO:0000256" key="10">
    <source>
        <dbReference type="SAM" id="Phobius"/>
    </source>
</evidence>
<comment type="subcellular location">
    <subcellularLocation>
        <location evidence="1">Membrane</location>
        <topology evidence="1">Multi-pass membrane protein</topology>
    </subcellularLocation>
</comment>
<feature type="transmembrane region" description="Helical" evidence="10">
    <location>
        <begin position="29"/>
        <end position="48"/>
    </location>
</feature>
<protein>
    <submittedName>
        <fullName evidence="12">Cation-transporting P-type ATPase</fullName>
    </submittedName>
</protein>
<dbReference type="InterPro" id="IPR023298">
    <property type="entry name" value="ATPase_P-typ_TM_dom_sf"/>
</dbReference>
<comment type="caution">
    <text evidence="12">The sequence shown here is derived from an EMBL/GenBank/DDBJ whole genome shotgun (WGS) entry which is preliminary data.</text>
</comment>
<evidence type="ECO:0000259" key="11">
    <source>
        <dbReference type="Pfam" id="PF00689"/>
    </source>
</evidence>
<dbReference type="NCBIfam" id="TIGR01494">
    <property type="entry name" value="ATPase_P-type"/>
    <property type="match status" value="3"/>
</dbReference>
<dbReference type="GO" id="GO:0046872">
    <property type="term" value="F:metal ion binding"/>
    <property type="evidence" value="ECO:0007669"/>
    <property type="project" value="UniProtKB-KW"/>
</dbReference>
<gene>
    <name evidence="12" type="ORF">ENI32_03405</name>
</gene>
<dbReference type="GO" id="GO:0005886">
    <property type="term" value="C:plasma membrane"/>
    <property type="evidence" value="ECO:0007669"/>
    <property type="project" value="TreeGrafter"/>
</dbReference>
<dbReference type="SUPFAM" id="SSF56784">
    <property type="entry name" value="HAD-like"/>
    <property type="match status" value="1"/>
</dbReference>
<keyword evidence="7" id="KW-1278">Translocase</keyword>
<keyword evidence="2 10" id="KW-0812">Transmembrane</keyword>
<dbReference type="SUPFAM" id="SSF81660">
    <property type="entry name" value="Metal cation-transporting ATPase, ATP-binding domain N"/>
    <property type="match status" value="1"/>
</dbReference>
<keyword evidence="6" id="KW-0460">Magnesium</keyword>
<dbReference type="AlphaFoldDB" id="A0A7J2S0M4"/>
<dbReference type="InterPro" id="IPR001757">
    <property type="entry name" value="P_typ_ATPase"/>
</dbReference>
<dbReference type="InterPro" id="IPR023214">
    <property type="entry name" value="HAD_sf"/>
</dbReference>
<keyword evidence="9 10" id="KW-0472">Membrane</keyword>
<dbReference type="EMBL" id="DRIE01000056">
    <property type="protein sequence ID" value="HEC56917.1"/>
    <property type="molecule type" value="Genomic_DNA"/>
</dbReference>
<dbReference type="Gene3D" id="1.20.1110.10">
    <property type="entry name" value="Calcium-transporting ATPase, transmembrane domain"/>
    <property type="match status" value="2"/>
</dbReference>
<dbReference type="Pfam" id="PF00689">
    <property type="entry name" value="Cation_ATPase_C"/>
    <property type="match status" value="1"/>
</dbReference>
<dbReference type="GO" id="GO:0005524">
    <property type="term" value="F:ATP binding"/>
    <property type="evidence" value="ECO:0007669"/>
    <property type="project" value="UniProtKB-KW"/>
</dbReference>
<dbReference type="GO" id="GO:0005388">
    <property type="term" value="F:P-type calcium transporter activity"/>
    <property type="evidence" value="ECO:0007669"/>
    <property type="project" value="TreeGrafter"/>
</dbReference>
<keyword evidence="5" id="KW-0067">ATP-binding</keyword>
<dbReference type="PANTHER" id="PTHR24093">
    <property type="entry name" value="CATION TRANSPORTING ATPASE"/>
    <property type="match status" value="1"/>
</dbReference>
<dbReference type="PRINTS" id="PR00120">
    <property type="entry name" value="HATPASE"/>
</dbReference>
<dbReference type="InterPro" id="IPR018303">
    <property type="entry name" value="ATPase_P-typ_P_site"/>
</dbReference>
<dbReference type="SFLD" id="SFLDS00003">
    <property type="entry name" value="Haloacid_Dehalogenase"/>
    <property type="match status" value="1"/>
</dbReference>
<feature type="non-terminal residue" evidence="12">
    <location>
        <position position="1"/>
    </location>
</feature>
<reference evidence="12" key="1">
    <citation type="journal article" date="2020" name="mSystems">
        <title>Genome- and Community-Level Interaction Insights into Carbon Utilization and Element Cycling Functions of Hydrothermarchaeota in Hydrothermal Sediment.</title>
        <authorList>
            <person name="Zhou Z."/>
            <person name="Liu Y."/>
            <person name="Xu W."/>
            <person name="Pan J."/>
            <person name="Luo Z.H."/>
            <person name="Li M."/>
        </authorList>
    </citation>
    <scope>NUCLEOTIDE SEQUENCE [LARGE SCALE GENOMIC DNA]</scope>
    <source>
        <strain evidence="12">HyVt-386</strain>
    </source>
</reference>
<organism evidence="12">
    <name type="scientific">Candidatus Syntropharchaeum butanivorans</name>
    <dbReference type="NCBI Taxonomy" id="1839936"/>
    <lineage>
        <taxon>Archaea</taxon>
        <taxon>Methanobacteriati</taxon>
        <taxon>Methanobacteriota</taxon>
        <taxon>Stenosarchaea group</taxon>
        <taxon>Methanomicrobia</taxon>
        <taxon>Methanosarcinales</taxon>
        <taxon>ANME-2 cluster</taxon>
        <taxon>Candidatus Syntropharchaeum</taxon>
    </lineage>
</organism>
<keyword evidence="4" id="KW-0547">Nucleotide-binding</keyword>
<evidence type="ECO:0000256" key="6">
    <source>
        <dbReference type="ARBA" id="ARBA00022842"/>
    </source>
</evidence>
<dbReference type="SFLD" id="SFLDF00027">
    <property type="entry name" value="p-type_atpase"/>
    <property type="match status" value="1"/>
</dbReference>
<proteinExistence type="predicted"/>
<dbReference type="InterPro" id="IPR044492">
    <property type="entry name" value="P_typ_ATPase_HD_dom"/>
</dbReference>
<feature type="transmembrane region" description="Helical" evidence="10">
    <location>
        <begin position="54"/>
        <end position="80"/>
    </location>
</feature>
<feature type="domain" description="Cation-transporting P-type ATPase C-terminal" evidence="11">
    <location>
        <begin position="498"/>
        <end position="663"/>
    </location>
</feature>
<dbReference type="PANTHER" id="PTHR24093:SF506">
    <property type="entry name" value="CATION-TRANSPORTING ATPASE PMA1"/>
    <property type="match status" value="1"/>
</dbReference>
<name>A0A7J2S0M4_9EURY</name>
<evidence type="ECO:0000256" key="2">
    <source>
        <dbReference type="ARBA" id="ARBA00022692"/>
    </source>
</evidence>
<evidence type="ECO:0000256" key="7">
    <source>
        <dbReference type="ARBA" id="ARBA00022967"/>
    </source>
</evidence>
<dbReference type="SFLD" id="SFLDG00002">
    <property type="entry name" value="C1.7:_P-type_atpase_like"/>
    <property type="match status" value="1"/>
</dbReference>
<dbReference type="Gene3D" id="3.40.1110.10">
    <property type="entry name" value="Calcium-transporting ATPase, cytoplasmic domain N"/>
    <property type="match status" value="1"/>
</dbReference>
<evidence type="ECO:0000256" key="1">
    <source>
        <dbReference type="ARBA" id="ARBA00004141"/>
    </source>
</evidence>
<feature type="transmembrane region" description="Helical" evidence="10">
    <location>
        <begin position="467"/>
        <end position="489"/>
    </location>
</feature>
<feature type="transmembrane region" description="Helical" evidence="10">
    <location>
        <begin position="610"/>
        <end position="627"/>
    </location>
</feature>
<dbReference type="Proteomes" id="UP000885936">
    <property type="component" value="Unassembled WGS sequence"/>
</dbReference>
<dbReference type="InterPro" id="IPR006068">
    <property type="entry name" value="ATPase_P-typ_cation-transptr_C"/>
</dbReference>
<evidence type="ECO:0000256" key="4">
    <source>
        <dbReference type="ARBA" id="ARBA00022741"/>
    </source>
</evidence>
<evidence type="ECO:0000256" key="5">
    <source>
        <dbReference type="ARBA" id="ARBA00022840"/>
    </source>
</evidence>
<keyword evidence="8 10" id="KW-1133">Transmembrane helix</keyword>
<dbReference type="PRINTS" id="PR00119">
    <property type="entry name" value="CATATPASE"/>
</dbReference>
<dbReference type="FunFam" id="3.40.50.1000:FF:000028">
    <property type="entry name" value="Calcium-transporting P-type ATPase, putative"/>
    <property type="match status" value="1"/>
</dbReference>
<dbReference type="GO" id="GO:0016887">
    <property type="term" value="F:ATP hydrolysis activity"/>
    <property type="evidence" value="ECO:0007669"/>
    <property type="project" value="InterPro"/>
</dbReference>